<protein>
    <recommendedName>
        <fullName evidence="4">Alcohol dehydrogenase-like C-terminal domain-containing protein</fullName>
    </recommendedName>
</protein>
<dbReference type="Proteomes" id="UP000694044">
    <property type="component" value="Unassembled WGS sequence"/>
</dbReference>
<feature type="region of interest" description="Disordered" evidence="1">
    <location>
        <begin position="99"/>
        <end position="136"/>
    </location>
</feature>
<sequence>MTQPVKEAEFGAHLVGEVYVHPSAENLASIAKYIESEEVKPVIDTVYPFEKAVDAFAKLKTRHALGKLVVKPYWEYQNGSAFDAAMWALYMGAKRMQSVDERRDETSNRRVQAEDDGPNLSSKAPEPPETFCSSSPAVYMDPQSGFGARKLAIQILQK</sequence>
<name>A0A8T1VC98_9STRA</name>
<feature type="compositionally biased region" description="Basic and acidic residues" evidence="1">
    <location>
        <begin position="99"/>
        <end position="113"/>
    </location>
</feature>
<dbReference type="Pfam" id="PF13602">
    <property type="entry name" value="ADH_zinc_N_2"/>
    <property type="match status" value="1"/>
</dbReference>
<dbReference type="PANTHER" id="PTHR11695:SF294">
    <property type="entry name" value="RETICULON-4-INTERACTING PROTEIN 1, MITOCHONDRIAL"/>
    <property type="match status" value="1"/>
</dbReference>
<gene>
    <name evidence="2" type="ORF">PHYPSEUDO_012076</name>
</gene>
<dbReference type="EMBL" id="JAGDFM010000568">
    <property type="protein sequence ID" value="KAG7377154.1"/>
    <property type="molecule type" value="Genomic_DNA"/>
</dbReference>
<keyword evidence="3" id="KW-1185">Reference proteome</keyword>
<dbReference type="PANTHER" id="PTHR11695">
    <property type="entry name" value="ALCOHOL DEHYDROGENASE RELATED"/>
    <property type="match status" value="1"/>
</dbReference>
<evidence type="ECO:0008006" key="4">
    <source>
        <dbReference type="Google" id="ProtNLM"/>
    </source>
</evidence>
<evidence type="ECO:0000313" key="2">
    <source>
        <dbReference type="EMBL" id="KAG7377154.1"/>
    </source>
</evidence>
<accession>A0A8T1VC98</accession>
<evidence type="ECO:0000256" key="1">
    <source>
        <dbReference type="SAM" id="MobiDB-lite"/>
    </source>
</evidence>
<evidence type="ECO:0000313" key="3">
    <source>
        <dbReference type="Proteomes" id="UP000694044"/>
    </source>
</evidence>
<proteinExistence type="predicted"/>
<dbReference type="AlphaFoldDB" id="A0A8T1VC98"/>
<reference evidence="2" key="1">
    <citation type="submission" date="2021-02" db="EMBL/GenBank/DDBJ databases">
        <authorList>
            <person name="Palmer J.M."/>
        </authorList>
    </citation>
    <scope>NUCLEOTIDE SEQUENCE</scope>
    <source>
        <strain evidence="2">SCRP734</strain>
    </source>
</reference>
<dbReference type="OrthoDB" id="201656at2759"/>
<organism evidence="2 3">
    <name type="scientific">Phytophthora pseudosyringae</name>
    <dbReference type="NCBI Taxonomy" id="221518"/>
    <lineage>
        <taxon>Eukaryota</taxon>
        <taxon>Sar</taxon>
        <taxon>Stramenopiles</taxon>
        <taxon>Oomycota</taxon>
        <taxon>Peronosporomycetes</taxon>
        <taxon>Peronosporales</taxon>
        <taxon>Peronosporaceae</taxon>
        <taxon>Phytophthora</taxon>
    </lineage>
</organism>
<dbReference type="InterPro" id="IPR050700">
    <property type="entry name" value="YIM1/Zinc_Alcohol_DH_Fams"/>
</dbReference>
<comment type="caution">
    <text evidence="2">The sequence shown here is derived from an EMBL/GenBank/DDBJ whole genome shotgun (WGS) entry which is preliminary data.</text>
</comment>